<dbReference type="SUPFAM" id="SSF56801">
    <property type="entry name" value="Acetyl-CoA synthetase-like"/>
    <property type="match status" value="2"/>
</dbReference>
<dbReference type="GO" id="GO:0016874">
    <property type="term" value="F:ligase activity"/>
    <property type="evidence" value="ECO:0007669"/>
    <property type="project" value="UniProtKB-KW"/>
</dbReference>
<dbReference type="PROSITE" id="PS00012">
    <property type="entry name" value="PHOSPHOPANTETHEINE"/>
    <property type="match status" value="1"/>
</dbReference>
<dbReference type="Gene3D" id="3.40.50.720">
    <property type="entry name" value="NAD(P)-binding Rossmann-like Domain"/>
    <property type="match status" value="1"/>
</dbReference>
<keyword evidence="2" id="KW-0597">Phosphoprotein</keyword>
<dbReference type="InterPro" id="IPR010080">
    <property type="entry name" value="Thioester_reductase-like_dom"/>
</dbReference>
<dbReference type="InterPro" id="IPR013120">
    <property type="entry name" value="FAR_NAD-bd"/>
</dbReference>
<dbReference type="InterPro" id="IPR042099">
    <property type="entry name" value="ANL_N_sf"/>
</dbReference>
<evidence type="ECO:0000256" key="2">
    <source>
        <dbReference type="ARBA" id="ARBA00022553"/>
    </source>
</evidence>
<dbReference type="GO" id="GO:0005737">
    <property type="term" value="C:cytoplasm"/>
    <property type="evidence" value="ECO:0007669"/>
    <property type="project" value="TreeGrafter"/>
</dbReference>
<dbReference type="CDD" id="cd19545">
    <property type="entry name" value="FUM14_C_NRPS-like"/>
    <property type="match status" value="2"/>
</dbReference>
<accession>A0A4S8RHM6</accession>
<dbReference type="Gene3D" id="3.30.559.10">
    <property type="entry name" value="Chloramphenicol acetyltransferase-like domain"/>
    <property type="match status" value="2"/>
</dbReference>
<dbReference type="FunFam" id="3.30.300.30:FF:000015">
    <property type="entry name" value="Nonribosomal peptide synthase SidD"/>
    <property type="match status" value="2"/>
</dbReference>
<dbReference type="Gene3D" id="1.10.1200.10">
    <property type="entry name" value="ACP-like"/>
    <property type="match status" value="2"/>
</dbReference>
<reference evidence="5 6" key="1">
    <citation type="submission" date="2017-12" db="EMBL/GenBank/DDBJ databases">
        <title>Comparative genomics of Botrytis spp.</title>
        <authorList>
            <person name="Valero-Jimenez C.A."/>
            <person name="Tapia P."/>
            <person name="Veloso J."/>
            <person name="Silva-Moreno E."/>
            <person name="Staats M."/>
            <person name="Valdes J.H."/>
            <person name="Van Kan J.A.L."/>
        </authorList>
    </citation>
    <scope>NUCLEOTIDE SEQUENCE [LARGE SCALE GENOMIC DNA]</scope>
    <source>
        <strain evidence="5 6">MUCL435</strain>
    </source>
</reference>
<dbReference type="FunFam" id="3.30.559.30:FF:000003">
    <property type="entry name" value="Nonribosomal peptide synthase SidD"/>
    <property type="match status" value="1"/>
</dbReference>
<dbReference type="Gene3D" id="3.30.559.30">
    <property type="entry name" value="Nonribosomal peptide synthetase, condensation domain"/>
    <property type="match status" value="2"/>
</dbReference>
<dbReference type="FunFam" id="1.10.1200.10:FF:000005">
    <property type="entry name" value="Nonribosomal peptide synthetase 1"/>
    <property type="match status" value="1"/>
</dbReference>
<dbReference type="GO" id="GO:0044550">
    <property type="term" value="P:secondary metabolite biosynthetic process"/>
    <property type="evidence" value="ECO:0007669"/>
    <property type="project" value="TreeGrafter"/>
</dbReference>
<dbReference type="Pfam" id="PF07993">
    <property type="entry name" value="NAD_binding_4"/>
    <property type="match status" value="1"/>
</dbReference>
<sequence length="2619" mass="289811">MTLTTKHFSPDLIQRDQRQVKGDRVEKSRSAMDLDLASKHYLSSLLHSERRPVQTTDTDDYLSQREGFVKPFSLLDPTQSHDEIRRQMPSDATFIDAYPCTALQEGLLALSMKKSGSFTPQIICKLPKGIDLNKFKAAWQSTADSNSTLRTSFVQTRTSGLLQVVLAPEPIIWSEEINLESYLSKDRIIFPSFGKLLLRYGLIQSHSSDSLYFVWTFHHAVLDGWSMRLVLRQVEESYRGETFQPLVEFKLFIAHQMRLEKQSQKASEIFWGNHLANISGAQFPVVPSQHQSRANGYSERFIPVKENLLAGATTSTIIQAAWGILVARRTAATEATFGLVLAGRNAKIVGLDMRRVNGPTFNSLPMRVIVEDKKSAKDLFASVHDSRVAMKPHQHLGLQNIRRLGADCTKACSFQNLLVIQPRLERDPNSIFDARENTSDHWAKLNAYPLMMQCDLMGVGFTAMASYDSHVLSAEEVDVLLREFDNIISRLSEASTPIGHIGLAMENPQKSLAIQETEAEEVHSCVHEVIQQSSQSRGFDVAVTSWDGELTHSQLHSICDRLAYLLQLAGVGPEVKVALIFQKSLWAVVAMMAVMKAGGTFVPMSPDHPEERIRKLVKQIGGKMIMCSESLFPSFEGIADQIFAVGKSMLETLPEGVLDTSVQPNNSVYIMFTSGSTGEPKGCVIEHATCCATMRHLSNISKMGNQSRTLQLSAYTFDGMVFEILVTLGVGGVVCIPSDDEKMNNITSAINRMQVNTAFMTPAFGRLIIPESVPTLKTLLIGGEKVIQEDLDQWFGKLRLLQIYGPTECCCMCTATEITGKGANPARLGFGFIGSFIVLDENDQLAQRGAAGELLIGGPLAREYFKNPEKTEASFVPTPACVPAESTRRKRWYRTGDLVKMDVDGSIVYISRKDAGAQVKLNGQRIEMGEIESHLHKSLDNVVDLATVVATPVDGRSPFLAAFLCFRDGGNSREKEESSLFKKCLDESIIRSLLDRLSLALPQYMIPKVYIPVSSIPLTISQKCDRQTLKNLAASLTPSEFAYYSGQDATHSAPLTNNELQMQRLWAVILKLPTRCIGRNDSFTRLGGDSILAMKLVAAAREDGINLTVANIFQSPILSDLAKTLLDTNSSTVVTQDNIPAFSMIGGRVQLLKATIDGGLNPEHVEDLYPCTPFQGSIMALSMSHPGTYVAQHVFELSKNIYSNINKFCDAWNEVVRSNPILRTRINQHESAGLVQMVIREDVTWEVQDNLQGYLESDKAQPMGLGSPLSRYCVVEETTSADHKYYFVLTLHHAVYDAWSINLMLQQVGKEYGRLPQILRNDASLPQPQNIPFNRFMKTIVDLDRFAAENFWKSELASEDAKISHFPSINSGYQPQPGAIFIKDIKLVREANSDYRISNIIRTSWAIAISNYSNSNDIIFGEVLTGRTGSSADLTRVVGPTLATVPVRITLNPQGTALGLLKEVQAKMIQMMPFEQIGLANIQRLGEGPYKACQFQNILVIQPRENSAIDDSFMGKRRMDLVEATVWDTNALTLECHLTEEGIKAKAIFDSEIIDSRQMERILSQFQHILQQLCHEDAEKSVQDINSISEVDLEHVWEWNSTLPGVMKSCVHEAIDIMTKHDPHAPAIASWDGDLTRAELDSLSSRLASQLMKHGIGPGSKVPLFFTKSKWAIVATLATIKSGAAFVPCDPYHPRSRLLSLIEQVNAQLILCSGDVRQSCLDLFPCGKIIVVGESEMEPLPMLTDIVSNVSPVDPLYICFTSGTTGTPKGTVVTHEAYCSGARDHGKALHFGPTSRFLQFASYSFDTSIEDILTTLMTGGCLCIPSEGERTSDIVGAIARMNVNTADLTPSYISSISPELVPTLKRITLGGEPITANVINTWADRVHLINAFGTTECCVTSVVNANISPSTSPTNIGRGAGAVTWIVDTEDSNRLLPIGAIGELLIESPAMASGYLGDEVKTRAVFIDSPKWARNFSSSHRPTRLYKTGDLAQYNSDGTINYLGRKDTRIKLRGLRIEIADVEHHILSHPQVRKAMVVLPASGPYADQLTAIIELKSSTESEIASGIAVVSHLELEASGFKWSRIANHLLDHLPSYMVPSSWVAMKTIPLHTSGKLDRPRLTKWLNSLSVIQKAESYPKSSEAPLLPSDDHIAFEVSDKIAQLVATKPSSHLNSDIIGRDVNLASIGIDSIKIMSLAAFIKRSYGITIPMPKLINYQTTISDVSKHIRAATNLKGERPIESAPALDLMQEITDLDIKLASMQHYFGVVFLTGASGFLGTQILRELLERPGIKKVIVHVRASSNEKGKQRITATAKSARWWHETFATKLEIWTGDLAEPMLGLSFEQWQKLSTVDAIIHNGASVQWNADYHTLKAANVTSTFDILKNITGAVSPPRFVYVSGGRDFEGEMDDNNIAKKLKGLDGYSQTKFVSELLVRNFAQRATSFAQGNHVSIVKPGLIIGTTREGVANTTDFLWRYVAGAINVGAYPMPDKNDWLTVAHADFVANSTINALVNTPDNLNYTLDISGGIDMQRFWDIVNKAMGHQLRPITSNEWAKLIQKDMEKKTEAHPLWPVAHLITEEGNLGKSKRTRELDTVFEKQIEEAIKKNVEYLNEIDYFR</sequence>
<dbReference type="EMBL" id="PQXL01000059">
    <property type="protein sequence ID" value="THV53094.1"/>
    <property type="molecule type" value="Genomic_DNA"/>
</dbReference>
<evidence type="ECO:0000313" key="5">
    <source>
        <dbReference type="EMBL" id="THV53094.1"/>
    </source>
</evidence>
<evidence type="ECO:0000256" key="1">
    <source>
        <dbReference type="ARBA" id="ARBA00022450"/>
    </source>
</evidence>
<dbReference type="OrthoDB" id="416786at2759"/>
<dbReference type="InterPro" id="IPR001242">
    <property type="entry name" value="Condensation_dom"/>
</dbReference>
<dbReference type="Pfam" id="PF00550">
    <property type="entry name" value="PP-binding"/>
    <property type="match status" value="2"/>
</dbReference>
<dbReference type="SUPFAM" id="SSF52777">
    <property type="entry name" value="CoA-dependent acyltransferases"/>
    <property type="match status" value="4"/>
</dbReference>
<dbReference type="InterPro" id="IPR045851">
    <property type="entry name" value="AMP-bd_C_sf"/>
</dbReference>
<evidence type="ECO:0000259" key="4">
    <source>
        <dbReference type="PROSITE" id="PS50075"/>
    </source>
</evidence>
<dbReference type="InterPro" id="IPR020845">
    <property type="entry name" value="AMP-binding_CS"/>
</dbReference>
<protein>
    <recommendedName>
        <fullName evidence="4">Carrier domain-containing protein</fullName>
    </recommendedName>
</protein>
<dbReference type="CDD" id="cd05235">
    <property type="entry name" value="SDR_e1"/>
    <property type="match status" value="1"/>
</dbReference>
<evidence type="ECO:0000313" key="6">
    <source>
        <dbReference type="Proteomes" id="UP000308671"/>
    </source>
</evidence>
<dbReference type="InterPro" id="IPR036736">
    <property type="entry name" value="ACP-like_sf"/>
</dbReference>
<dbReference type="Proteomes" id="UP000308671">
    <property type="component" value="Unassembled WGS sequence"/>
</dbReference>
<feature type="domain" description="Carrier" evidence="4">
    <location>
        <begin position="1053"/>
        <end position="1129"/>
    </location>
</feature>
<dbReference type="PROSITE" id="PS50075">
    <property type="entry name" value="CARRIER"/>
    <property type="match status" value="2"/>
</dbReference>
<dbReference type="SUPFAM" id="SSF51735">
    <property type="entry name" value="NAD(P)-binding Rossmann-fold domains"/>
    <property type="match status" value="1"/>
</dbReference>
<dbReference type="Gene3D" id="3.30.300.30">
    <property type="match status" value="2"/>
</dbReference>
<comment type="caution">
    <text evidence="5">The sequence shown here is derived from an EMBL/GenBank/DDBJ whole genome shotgun (WGS) entry which is preliminary data.</text>
</comment>
<gene>
    <name evidence="5" type="ORF">BGAL_0059g00040</name>
</gene>
<dbReference type="InterPro" id="IPR036291">
    <property type="entry name" value="NAD(P)-bd_dom_sf"/>
</dbReference>
<dbReference type="NCBIfam" id="TIGR01733">
    <property type="entry name" value="AA-adenyl-dom"/>
    <property type="match status" value="2"/>
</dbReference>
<dbReference type="InterPro" id="IPR000873">
    <property type="entry name" value="AMP-dep_synth/lig_dom"/>
</dbReference>
<dbReference type="PANTHER" id="PTHR45527:SF16">
    <property type="entry name" value="NONRIBOSOMAL PEPTIDE SYNTHASE ATNA-RELATED"/>
    <property type="match status" value="1"/>
</dbReference>
<dbReference type="InterPro" id="IPR009081">
    <property type="entry name" value="PP-bd_ACP"/>
</dbReference>
<dbReference type="SUPFAM" id="SSF47336">
    <property type="entry name" value="ACP-like"/>
    <property type="match status" value="2"/>
</dbReference>
<dbReference type="Pfam" id="PF00501">
    <property type="entry name" value="AMP-binding"/>
    <property type="match status" value="2"/>
</dbReference>
<dbReference type="InterPro" id="IPR010071">
    <property type="entry name" value="AA_adenyl_dom"/>
</dbReference>
<dbReference type="PROSITE" id="PS00455">
    <property type="entry name" value="AMP_BINDING"/>
    <property type="match status" value="2"/>
</dbReference>
<name>A0A4S8RHM6_9HELO</name>
<dbReference type="Pfam" id="PF00668">
    <property type="entry name" value="Condensation"/>
    <property type="match status" value="2"/>
</dbReference>
<dbReference type="FunFam" id="3.40.50.12780:FF:000014">
    <property type="entry name" value="Nonribosomal peptide synthetase 1"/>
    <property type="match status" value="1"/>
</dbReference>
<keyword evidence="6" id="KW-1185">Reference proteome</keyword>
<dbReference type="Gene3D" id="3.40.50.12780">
    <property type="entry name" value="N-terminal domain of ligase-like"/>
    <property type="match status" value="2"/>
</dbReference>
<evidence type="ECO:0000256" key="3">
    <source>
        <dbReference type="ARBA" id="ARBA00022598"/>
    </source>
</evidence>
<dbReference type="GO" id="GO:0043041">
    <property type="term" value="P:amino acid activation for nonribosomal peptide biosynthetic process"/>
    <property type="evidence" value="ECO:0007669"/>
    <property type="project" value="TreeGrafter"/>
</dbReference>
<dbReference type="PANTHER" id="PTHR45527">
    <property type="entry name" value="NONRIBOSOMAL PEPTIDE SYNTHETASE"/>
    <property type="match status" value="1"/>
</dbReference>
<dbReference type="GO" id="GO:0031177">
    <property type="term" value="F:phosphopantetheine binding"/>
    <property type="evidence" value="ECO:0007669"/>
    <property type="project" value="TreeGrafter"/>
</dbReference>
<keyword evidence="3" id="KW-0436">Ligase</keyword>
<dbReference type="NCBIfam" id="TIGR01746">
    <property type="entry name" value="Thioester-redct"/>
    <property type="match status" value="1"/>
</dbReference>
<proteinExistence type="predicted"/>
<feature type="domain" description="Carrier" evidence="4">
    <location>
        <begin position="2154"/>
        <end position="2231"/>
    </location>
</feature>
<dbReference type="InterPro" id="IPR006162">
    <property type="entry name" value="Ppantetheine_attach_site"/>
</dbReference>
<keyword evidence="1" id="KW-0596">Phosphopantetheine</keyword>
<organism evidence="5 6">
    <name type="scientific">Botrytis galanthina</name>
    <dbReference type="NCBI Taxonomy" id="278940"/>
    <lineage>
        <taxon>Eukaryota</taxon>
        <taxon>Fungi</taxon>
        <taxon>Dikarya</taxon>
        <taxon>Ascomycota</taxon>
        <taxon>Pezizomycotina</taxon>
        <taxon>Leotiomycetes</taxon>
        <taxon>Helotiales</taxon>
        <taxon>Sclerotiniaceae</taxon>
        <taxon>Botrytis</taxon>
    </lineage>
</organism>
<dbReference type="CDD" id="cd05918">
    <property type="entry name" value="A_NRPS_SidN3_like"/>
    <property type="match status" value="2"/>
</dbReference>
<dbReference type="InterPro" id="IPR023213">
    <property type="entry name" value="CAT-like_dom_sf"/>
</dbReference>